<evidence type="ECO:0000256" key="10">
    <source>
        <dbReference type="RuleBase" id="RU366074"/>
    </source>
</evidence>
<evidence type="ECO:0000256" key="9">
    <source>
        <dbReference type="PIRSR" id="PIRSR611284-2"/>
    </source>
</evidence>
<evidence type="ECO:0000256" key="8">
    <source>
        <dbReference type="PIRSR" id="PIRSR611284-1"/>
    </source>
</evidence>
<sequence>MQFNGKTAIITGSSRGIGKAIAIKLGKLGANVVINGFTDRVLETAKEFEAMGIKVAANVGDVSKAEDVKALISTAVNTFGSIDILINNAGITKDKPMAMMSEDDWDVVLDINLKGSFLCTKMASKHMIKKRYGRIVNISSVAGAYGNVGQANYSASKGGLIGLTKTTAKEFAPRGITCNAVTPGLIESEMTEILPEELKQKYIEKIALGRYGTPEEVANVVAFLASDESAYVTGQVIDIDGGLLI</sequence>
<dbReference type="InterPro" id="IPR036291">
    <property type="entry name" value="NAD(P)-bd_dom_sf"/>
</dbReference>
<comment type="subunit">
    <text evidence="10">Homotetramer.</text>
</comment>
<gene>
    <name evidence="12" type="primary">fabG</name>
    <name evidence="12" type="ORF">EHE19_010580</name>
</gene>
<evidence type="ECO:0000313" key="12">
    <source>
        <dbReference type="EMBL" id="QNU65384.1"/>
    </source>
</evidence>
<dbReference type="EC" id="1.1.1.100" evidence="3 10"/>
<accession>A0A4U7JK77</accession>
<dbReference type="GO" id="GO:0004316">
    <property type="term" value="F:3-oxoacyl-[acyl-carrier-protein] reductase (NADPH) activity"/>
    <property type="evidence" value="ECO:0007669"/>
    <property type="project" value="UniProtKB-UniRule"/>
</dbReference>
<dbReference type="InterPro" id="IPR011284">
    <property type="entry name" value="3oxo_ACP_reduc"/>
</dbReference>
<dbReference type="NCBIfam" id="TIGR01830">
    <property type="entry name" value="3oxo_ACP_reduc"/>
    <property type="match status" value="1"/>
</dbReference>
<evidence type="ECO:0000256" key="3">
    <source>
        <dbReference type="ARBA" id="ARBA00012948"/>
    </source>
</evidence>
<evidence type="ECO:0000256" key="5">
    <source>
        <dbReference type="ARBA" id="ARBA00023002"/>
    </source>
</evidence>
<dbReference type="RefSeq" id="WP_137695964.1">
    <property type="nucleotide sequence ID" value="NZ_CP061336.1"/>
</dbReference>
<dbReference type="CDD" id="cd05333">
    <property type="entry name" value="BKR_SDR_c"/>
    <property type="match status" value="1"/>
</dbReference>
<feature type="binding site" evidence="9">
    <location>
        <begin position="153"/>
        <end position="157"/>
    </location>
    <ligand>
        <name>NADP(+)</name>
        <dbReference type="ChEBI" id="CHEBI:58349"/>
    </ligand>
</feature>
<dbReference type="PRINTS" id="PR00081">
    <property type="entry name" value="GDHRDH"/>
</dbReference>
<dbReference type="KEGG" id="rher:EHE19_010580"/>
<comment type="function">
    <text evidence="10">Catalyzes the NADPH-dependent reduction of beta-ketoacyl-ACP substrates to beta-hydroxyacyl-ACP products, the first reductive step in the elongation cycle of fatty acid biosynthesis.</text>
</comment>
<evidence type="ECO:0000256" key="4">
    <source>
        <dbReference type="ARBA" id="ARBA00022857"/>
    </source>
</evidence>
<evidence type="ECO:0000256" key="1">
    <source>
        <dbReference type="ARBA" id="ARBA00005194"/>
    </source>
</evidence>
<organism evidence="12 13">
    <name type="scientific">Ruminiclostridium herbifermentans</name>
    <dbReference type="NCBI Taxonomy" id="2488810"/>
    <lineage>
        <taxon>Bacteria</taxon>
        <taxon>Bacillati</taxon>
        <taxon>Bacillota</taxon>
        <taxon>Clostridia</taxon>
        <taxon>Eubacteriales</taxon>
        <taxon>Oscillospiraceae</taxon>
        <taxon>Ruminiclostridium</taxon>
    </lineage>
</organism>
<comment type="catalytic activity">
    <reaction evidence="7 10">
        <text>a (3R)-hydroxyacyl-[ACP] + NADP(+) = a 3-oxoacyl-[ACP] + NADPH + H(+)</text>
        <dbReference type="Rhea" id="RHEA:17397"/>
        <dbReference type="Rhea" id="RHEA-COMP:9916"/>
        <dbReference type="Rhea" id="RHEA-COMP:9945"/>
        <dbReference type="ChEBI" id="CHEBI:15378"/>
        <dbReference type="ChEBI" id="CHEBI:57783"/>
        <dbReference type="ChEBI" id="CHEBI:58349"/>
        <dbReference type="ChEBI" id="CHEBI:78776"/>
        <dbReference type="ChEBI" id="CHEBI:78827"/>
        <dbReference type="EC" id="1.1.1.100"/>
    </reaction>
</comment>
<dbReference type="InterPro" id="IPR057326">
    <property type="entry name" value="KR_dom"/>
</dbReference>
<dbReference type="Gene3D" id="3.40.50.720">
    <property type="entry name" value="NAD(P)-binding Rossmann-like Domain"/>
    <property type="match status" value="1"/>
</dbReference>
<dbReference type="PANTHER" id="PTHR42879:SF2">
    <property type="entry name" value="3-OXOACYL-[ACYL-CARRIER-PROTEIN] REDUCTASE FABG"/>
    <property type="match status" value="1"/>
</dbReference>
<dbReference type="Proteomes" id="UP000306409">
    <property type="component" value="Chromosome"/>
</dbReference>
<comment type="similarity">
    <text evidence="2 10">Belongs to the short-chain dehydrogenases/reductases (SDR) family.</text>
</comment>
<dbReference type="UniPathway" id="UPA00094"/>
<feature type="binding site" evidence="9">
    <location>
        <begin position="12"/>
        <end position="15"/>
    </location>
    <ligand>
        <name>NADP(+)</name>
        <dbReference type="ChEBI" id="CHEBI:58349"/>
    </ligand>
</feature>
<evidence type="ECO:0000256" key="2">
    <source>
        <dbReference type="ARBA" id="ARBA00006484"/>
    </source>
</evidence>
<evidence type="ECO:0000259" key="11">
    <source>
        <dbReference type="SMART" id="SM00822"/>
    </source>
</evidence>
<dbReference type="GO" id="GO:0008202">
    <property type="term" value="P:steroid metabolic process"/>
    <property type="evidence" value="ECO:0007669"/>
    <property type="project" value="UniProtKB-KW"/>
</dbReference>
<dbReference type="PANTHER" id="PTHR42879">
    <property type="entry name" value="3-OXOACYL-(ACYL-CARRIER-PROTEIN) REDUCTASE"/>
    <property type="match status" value="1"/>
</dbReference>
<evidence type="ECO:0000256" key="6">
    <source>
        <dbReference type="ARBA" id="ARBA00023221"/>
    </source>
</evidence>
<keyword evidence="5 10" id="KW-0560">Oxidoreductase</keyword>
<keyword evidence="10" id="KW-0444">Lipid biosynthesis</keyword>
<dbReference type="SUPFAM" id="SSF51735">
    <property type="entry name" value="NAD(P)-binding Rossmann-fold domains"/>
    <property type="match status" value="1"/>
</dbReference>
<name>A0A4U7JK77_9FIRM</name>
<dbReference type="FunFam" id="3.40.50.720:FF:000115">
    <property type="entry name" value="3-oxoacyl-[acyl-carrier-protein] reductase FabG"/>
    <property type="match status" value="1"/>
</dbReference>
<proteinExistence type="inferred from homology"/>
<dbReference type="GO" id="GO:0006633">
    <property type="term" value="P:fatty acid biosynthetic process"/>
    <property type="evidence" value="ECO:0007669"/>
    <property type="project" value="UniProtKB-UniPathway"/>
</dbReference>
<reference evidence="12 13" key="1">
    <citation type="submission" date="2020-09" db="EMBL/GenBank/DDBJ databases">
        <title>Characterization and genome sequencing of Ruminiclostridium sp. nov. MA18.</title>
        <authorList>
            <person name="Rettenmaier R."/>
            <person name="Kowollik M.-L."/>
            <person name="Liebl W."/>
            <person name="Zverlov V."/>
        </authorList>
    </citation>
    <scope>NUCLEOTIDE SEQUENCE [LARGE SCALE GENOMIC DNA]</scope>
    <source>
        <strain evidence="12 13">MA18</strain>
    </source>
</reference>
<dbReference type="NCBIfam" id="NF004198">
    <property type="entry name" value="PRK05653.1-3"/>
    <property type="match status" value="1"/>
</dbReference>
<dbReference type="InterPro" id="IPR002347">
    <property type="entry name" value="SDR_fam"/>
</dbReference>
<dbReference type="PROSITE" id="PS00061">
    <property type="entry name" value="ADH_SHORT"/>
    <property type="match status" value="1"/>
</dbReference>
<feature type="active site" description="Proton acceptor" evidence="8">
    <location>
        <position position="153"/>
    </location>
</feature>
<keyword evidence="10" id="KW-0443">Lipid metabolism</keyword>
<dbReference type="PRINTS" id="PR00080">
    <property type="entry name" value="SDRFAMILY"/>
</dbReference>
<dbReference type="Pfam" id="PF13561">
    <property type="entry name" value="adh_short_C2"/>
    <property type="match status" value="1"/>
</dbReference>
<keyword evidence="10" id="KW-0275">Fatty acid biosynthesis</keyword>
<dbReference type="EMBL" id="CP061336">
    <property type="protein sequence ID" value="QNU65384.1"/>
    <property type="molecule type" value="Genomic_DNA"/>
</dbReference>
<feature type="binding site" evidence="9">
    <location>
        <position position="88"/>
    </location>
    <ligand>
        <name>NADP(+)</name>
        <dbReference type="ChEBI" id="CHEBI:58349"/>
    </ligand>
</feature>
<comment type="pathway">
    <text evidence="1 10">Lipid metabolism; fatty acid biosynthesis.</text>
</comment>
<evidence type="ECO:0000313" key="13">
    <source>
        <dbReference type="Proteomes" id="UP000306409"/>
    </source>
</evidence>
<dbReference type="AlphaFoldDB" id="A0A4U7JK77"/>
<protein>
    <recommendedName>
        <fullName evidence="3 10">3-oxoacyl-[acyl-carrier-protein] reductase</fullName>
        <ecNumber evidence="3 10">1.1.1.100</ecNumber>
    </recommendedName>
</protein>
<evidence type="ECO:0000256" key="7">
    <source>
        <dbReference type="ARBA" id="ARBA00048508"/>
    </source>
</evidence>
<dbReference type="NCBIfam" id="NF005559">
    <property type="entry name" value="PRK07231.1"/>
    <property type="match status" value="1"/>
</dbReference>
<keyword evidence="4 9" id="KW-0521">NADP</keyword>
<dbReference type="InterPro" id="IPR020904">
    <property type="entry name" value="Sc_DH/Rdtase_CS"/>
</dbReference>
<dbReference type="SMART" id="SM00822">
    <property type="entry name" value="PKS_KR"/>
    <property type="match status" value="1"/>
</dbReference>
<feature type="domain" description="Ketoreductase" evidence="11">
    <location>
        <begin position="6"/>
        <end position="184"/>
    </location>
</feature>
<dbReference type="InterPro" id="IPR050259">
    <property type="entry name" value="SDR"/>
</dbReference>
<feature type="binding site" evidence="9">
    <location>
        <position position="186"/>
    </location>
    <ligand>
        <name>NADP(+)</name>
        <dbReference type="ChEBI" id="CHEBI:58349"/>
    </ligand>
</feature>
<dbReference type="NCBIfam" id="NF009466">
    <property type="entry name" value="PRK12826.1-2"/>
    <property type="match status" value="1"/>
</dbReference>
<keyword evidence="6" id="KW-0753">Steroid metabolism</keyword>
<keyword evidence="13" id="KW-1185">Reference proteome</keyword>
<dbReference type="OrthoDB" id="1738245at2"/>
<dbReference type="GO" id="GO:0051287">
    <property type="term" value="F:NAD binding"/>
    <property type="evidence" value="ECO:0007669"/>
    <property type="project" value="UniProtKB-UniRule"/>
</dbReference>
<keyword evidence="10" id="KW-0276">Fatty acid metabolism</keyword>